<protein>
    <submittedName>
        <fullName evidence="2">Uncharacterized protein</fullName>
    </submittedName>
</protein>
<proteinExistence type="predicted"/>
<dbReference type="RefSeq" id="WP_062686727.1">
    <property type="nucleotide sequence ID" value="NZ_KQ758643.1"/>
</dbReference>
<feature type="region of interest" description="Disordered" evidence="1">
    <location>
        <begin position="1"/>
        <end position="37"/>
    </location>
</feature>
<evidence type="ECO:0000256" key="1">
    <source>
        <dbReference type="SAM" id="MobiDB-lite"/>
    </source>
</evidence>
<sequence length="112" mass="12782">MEWSVGHSTPAGKRGKTEIPQRSEEAQVPPRGKRVTVAQWNERVETNQRDGNSECSSFRSNHFVMSQTLYILKRYPLFLLAVGVHNCKFVSKKLPFTGIIFTIEKTCLTLLK</sequence>
<accession>A0A0V8JMB0</accession>
<feature type="compositionally biased region" description="Basic and acidic residues" evidence="1">
    <location>
        <begin position="15"/>
        <end position="25"/>
    </location>
</feature>
<evidence type="ECO:0000313" key="3">
    <source>
        <dbReference type="Proteomes" id="UP000053681"/>
    </source>
</evidence>
<dbReference type="AlphaFoldDB" id="A0A0V8JMB0"/>
<keyword evidence="3" id="KW-1185">Reference proteome</keyword>
<reference evidence="2 3" key="1">
    <citation type="submission" date="2015-11" db="EMBL/GenBank/DDBJ databases">
        <title>Bacillus caseinolyticus sp nov.</title>
        <authorList>
            <person name="Dastager S.G."/>
            <person name="Mawlankar R."/>
        </authorList>
    </citation>
    <scope>NUCLEOTIDE SEQUENCE [LARGE SCALE GENOMIC DNA]</scope>
    <source>
        <strain evidence="2 3">SGD-V-76</strain>
    </source>
</reference>
<gene>
    <name evidence="2" type="ORF">AS180_09160</name>
</gene>
<evidence type="ECO:0000313" key="2">
    <source>
        <dbReference type="EMBL" id="KSU88190.1"/>
    </source>
</evidence>
<dbReference type="EMBL" id="LNQP01000027">
    <property type="protein sequence ID" value="KSU88190.1"/>
    <property type="molecule type" value="Genomic_DNA"/>
</dbReference>
<organism evidence="2 3">
    <name type="scientific">Priestia veravalensis</name>
    <dbReference type="NCBI Taxonomy" id="1414648"/>
    <lineage>
        <taxon>Bacteria</taxon>
        <taxon>Bacillati</taxon>
        <taxon>Bacillota</taxon>
        <taxon>Bacilli</taxon>
        <taxon>Bacillales</taxon>
        <taxon>Bacillaceae</taxon>
        <taxon>Priestia</taxon>
    </lineage>
</organism>
<dbReference type="Proteomes" id="UP000053681">
    <property type="component" value="Unassembled WGS sequence"/>
</dbReference>
<name>A0A0V8JMB0_9BACI</name>
<comment type="caution">
    <text evidence="2">The sequence shown here is derived from an EMBL/GenBank/DDBJ whole genome shotgun (WGS) entry which is preliminary data.</text>
</comment>